<evidence type="ECO:0000313" key="3">
    <source>
        <dbReference type="Proteomes" id="UP000273158"/>
    </source>
</evidence>
<evidence type="ECO:0000256" key="1">
    <source>
        <dbReference type="SAM" id="Phobius"/>
    </source>
</evidence>
<sequence length="156" mass="15974">MLRPNRSTEPDDGGADAGSAAIEFIFAGLVLLVPIVYLIVALGAIQGQAMGVQTAARQLARSIATADGAADADRRAERIADAVAEEYGIDRASLEVSVECTPTAQGCPSAGATLHVHVATRVALPLIPPVLGLDDLAAVPVEAQAVHKVSRYAVAP</sequence>
<reference evidence="2 3" key="1">
    <citation type="journal article" date="2015" name="Stand. Genomic Sci.">
        <title>Genomic Encyclopedia of Bacterial and Archaeal Type Strains, Phase III: the genomes of soil and plant-associated and newly described type strains.</title>
        <authorList>
            <person name="Whitman W.B."/>
            <person name="Woyke T."/>
            <person name="Klenk H.P."/>
            <person name="Zhou Y."/>
            <person name="Lilburn T.G."/>
            <person name="Beck B.J."/>
            <person name="De Vos P."/>
            <person name="Vandamme P."/>
            <person name="Eisen J.A."/>
            <person name="Garrity G."/>
            <person name="Hugenholtz P."/>
            <person name="Kyrpides N.C."/>
        </authorList>
    </citation>
    <scope>NUCLEOTIDE SEQUENCE [LARGE SCALE GENOMIC DNA]</scope>
    <source>
        <strain evidence="2 3">S2T63</strain>
    </source>
</reference>
<evidence type="ECO:0008006" key="4">
    <source>
        <dbReference type="Google" id="ProtNLM"/>
    </source>
</evidence>
<evidence type="ECO:0000313" key="2">
    <source>
        <dbReference type="EMBL" id="RLK49148.1"/>
    </source>
</evidence>
<dbReference type="Proteomes" id="UP000273158">
    <property type="component" value="Unassembled WGS sequence"/>
</dbReference>
<accession>A0A498C9M4</accession>
<dbReference type="OrthoDB" id="5118919at2"/>
<keyword evidence="1" id="KW-0812">Transmembrane</keyword>
<name>A0A498C9M4_9MICO</name>
<comment type="caution">
    <text evidence="2">The sequence shown here is derived from an EMBL/GenBank/DDBJ whole genome shotgun (WGS) entry which is preliminary data.</text>
</comment>
<organism evidence="2 3">
    <name type="scientific">Microbacterium telephonicum</name>
    <dbReference type="NCBI Taxonomy" id="1714841"/>
    <lineage>
        <taxon>Bacteria</taxon>
        <taxon>Bacillati</taxon>
        <taxon>Actinomycetota</taxon>
        <taxon>Actinomycetes</taxon>
        <taxon>Micrococcales</taxon>
        <taxon>Microbacteriaceae</taxon>
        <taxon>Microbacterium</taxon>
    </lineage>
</organism>
<protein>
    <recommendedName>
        <fullName evidence="4">TadE-like protein</fullName>
    </recommendedName>
</protein>
<proteinExistence type="predicted"/>
<gene>
    <name evidence="2" type="ORF">C7474_1283</name>
</gene>
<keyword evidence="1" id="KW-1133">Transmembrane helix</keyword>
<dbReference type="EMBL" id="RCDB01000002">
    <property type="protein sequence ID" value="RLK49148.1"/>
    <property type="molecule type" value="Genomic_DNA"/>
</dbReference>
<dbReference type="RefSeq" id="WP_121058146.1">
    <property type="nucleotide sequence ID" value="NZ_RCDB01000002.1"/>
</dbReference>
<dbReference type="AlphaFoldDB" id="A0A498C9M4"/>
<keyword evidence="3" id="KW-1185">Reference proteome</keyword>
<feature type="transmembrane region" description="Helical" evidence="1">
    <location>
        <begin position="20"/>
        <end position="45"/>
    </location>
</feature>
<keyword evidence="1" id="KW-0472">Membrane</keyword>